<organism evidence="1 2">
    <name type="scientific">Pleurodeles waltl</name>
    <name type="common">Iberian ribbed newt</name>
    <dbReference type="NCBI Taxonomy" id="8319"/>
    <lineage>
        <taxon>Eukaryota</taxon>
        <taxon>Metazoa</taxon>
        <taxon>Chordata</taxon>
        <taxon>Craniata</taxon>
        <taxon>Vertebrata</taxon>
        <taxon>Euteleostomi</taxon>
        <taxon>Amphibia</taxon>
        <taxon>Batrachia</taxon>
        <taxon>Caudata</taxon>
        <taxon>Salamandroidea</taxon>
        <taxon>Salamandridae</taxon>
        <taxon>Pleurodelinae</taxon>
        <taxon>Pleurodeles</taxon>
    </lineage>
</organism>
<protein>
    <submittedName>
        <fullName evidence="1">Uncharacterized protein</fullName>
    </submittedName>
</protein>
<accession>A0AAV7VZC7</accession>
<comment type="caution">
    <text evidence="1">The sequence shown here is derived from an EMBL/GenBank/DDBJ whole genome shotgun (WGS) entry which is preliminary data.</text>
</comment>
<dbReference type="AlphaFoldDB" id="A0AAV7VZC7"/>
<dbReference type="Proteomes" id="UP001066276">
    <property type="component" value="Chromosome 1_2"/>
</dbReference>
<name>A0AAV7VZC7_PLEWA</name>
<evidence type="ECO:0000313" key="2">
    <source>
        <dbReference type="Proteomes" id="UP001066276"/>
    </source>
</evidence>
<dbReference type="EMBL" id="JANPWB010000002">
    <property type="protein sequence ID" value="KAJ1205718.1"/>
    <property type="molecule type" value="Genomic_DNA"/>
</dbReference>
<proteinExistence type="predicted"/>
<evidence type="ECO:0000313" key="1">
    <source>
        <dbReference type="EMBL" id="KAJ1205718.1"/>
    </source>
</evidence>
<sequence>MDTLLCELINIKAFMGSIGSISTAVTKMEGRSANHMRKLYHLIWYVRQDDDEKVLVFVNAKKGIQLGGVAIHLPDDGGLGLGEGYITQVQSLCGDL</sequence>
<reference evidence="1" key="1">
    <citation type="journal article" date="2022" name="bioRxiv">
        <title>Sequencing and chromosome-scale assembly of the giantPleurodeles waltlgenome.</title>
        <authorList>
            <person name="Brown T."/>
            <person name="Elewa A."/>
            <person name="Iarovenko S."/>
            <person name="Subramanian E."/>
            <person name="Araus A.J."/>
            <person name="Petzold A."/>
            <person name="Susuki M."/>
            <person name="Suzuki K.-i.T."/>
            <person name="Hayashi T."/>
            <person name="Toyoda A."/>
            <person name="Oliveira C."/>
            <person name="Osipova E."/>
            <person name="Leigh N.D."/>
            <person name="Simon A."/>
            <person name="Yun M.H."/>
        </authorList>
    </citation>
    <scope>NUCLEOTIDE SEQUENCE</scope>
    <source>
        <strain evidence="1">20211129_DDA</strain>
        <tissue evidence="1">Liver</tissue>
    </source>
</reference>
<gene>
    <name evidence="1" type="ORF">NDU88_001146</name>
</gene>
<keyword evidence="2" id="KW-1185">Reference proteome</keyword>